<evidence type="ECO:0000313" key="6">
    <source>
        <dbReference type="EMBL" id="MDC8014288.1"/>
    </source>
</evidence>
<proteinExistence type="predicted"/>
<comment type="caution">
    <text evidence="6">The sequence shown here is derived from an EMBL/GenBank/DDBJ whole genome shotgun (WGS) entry which is preliminary data.</text>
</comment>
<dbReference type="PANTHER" id="PTHR11731:SF193">
    <property type="entry name" value="DIPEPTIDYL PEPTIDASE 9"/>
    <property type="match status" value="1"/>
</dbReference>
<organism evidence="6 7">
    <name type="scientific">Tahibacter soli</name>
    <dbReference type="NCBI Taxonomy" id="2983605"/>
    <lineage>
        <taxon>Bacteria</taxon>
        <taxon>Pseudomonadati</taxon>
        <taxon>Pseudomonadota</taxon>
        <taxon>Gammaproteobacteria</taxon>
        <taxon>Lysobacterales</taxon>
        <taxon>Rhodanobacteraceae</taxon>
        <taxon>Tahibacter</taxon>
    </lineage>
</organism>
<dbReference type="EMBL" id="JAOVZO020000018">
    <property type="protein sequence ID" value="MDC8014288.1"/>
    <property type="molecule type" value="Genomic_DNA"/>
</dbReference>
<evidence type="ECO:0000259" key="5">
    <source>
        <dbReference type="Pfam" id="PF00930"/>
    </source>
</evidence>
<dbReference type="InterPro" id="IPR029058">
    <property type="entry name" value="AB_hydrolase_fold"/>
</dbReference>
<evidence type="ECO:0000256" key="3">
    <source>
        <dbReference type="ARBA" id="ARBA00023180"/>
    </source>
</evidence>
<reference evidence="6" key="1">
    <citation type="submission" date="2023-02" db="EMBL/GenBank/DDBJ databases">
        <title>Tahibacter soli sp. nov. isolated from soil.</title>
        <authorList>
            <person name="Baek J.H."/>
            <person name="Lee J.K."/>
            <person name="Choi D.G."/>
            <person name="Jeon C.O."/>
        </authorList>
    </citation>
    <scope>NUCLEOTIDE SEQUENCE</scope>
    <source>
        <strain evidence="6">BL</strain>
    </source>
</reference>
<protein>
    <submittedName>
        <fullName evidence="6">S9 family peptidase</fullName>
    </submittedName>
</protein>
<dbReference type="SUPFAM" id="SSF53474">
    <property type="entry name" value="alpha/beta-Hydrolases"/>
    <property type="match status" value="1"/>
</dbReference>
<sequence length="754" mass="84370">MRTMVLAGLMAFCLPAMSEKLTIDRIYSDPALVGPTPRGVKISPDGARVTFLRGKPQDQDQMDLWEYNLADDTTRLLVDSTRLMPQAEELSDAQKAQRERMRIASLKGIVSYRWAPDATKLLFPLGGQLYLYDLAAKPDEAVRSLTPKDAEIIDAQVAPSGRYVSFVSAQNLWVVDLKTGLNHRLTSDGKDAIHNGEAEFVAQEEMDRFSGYWWSPTSEWIAFERYDESAVPLVQRFEIQPDRTDVTQQRYPAAGQPNVKVQLGLIRPGGGKPRWIDLGKNADIYLARVNWTADGKAVVFQRQSRDQRTLELVSVDVDTLKQTTLLTETSKTWINLNDDLRFLERQAAFVWASERSGYKHLYLYGMDGKEKVALSSGDWQVDKLLAVDEEAGVVYVSGNKDHPLDKQVYALKLDGSNAANPVRVTREDGWHDATFASDGSGAVKLFVDAWADPTTPTQLSVRKPDGSHLAWIAQNKVEGDHPYVPYLAEHIKPEFGTIKADDGQTLWYRLYKPAGFDPNKRYPVVSHFYGGPTAQLATRGFGDLFDQFLAQHGYVVITLDNRGMGRRGRAFSDALHLKLGTVEVADQRKAIEWLATQPWVDAKRVGVFGWSYGGYLSLMMLGKASDIVAAAVSVAPVTDWSLYDTHYTERYMSTPAANADGYKKGDVMTWLDGMKSPLLLMHGMADDNVLFTNSTQLMAQLQNRGVQFDLMTYPGGKHGMSTPAMKKHVFNTMVRWLDRQLKPTIEDSVNTATK</sequence>
<name>A0A9X3YP39_9GAMM</name>
<evidence type="ECO:0000313" key="7">
    <source>
        <dbReference type="Proteomes" id="UP001139971"/>
    </source>
</evidence>
<keyword evidence="3" id="KW-0325">Glycoprotein</keyword>
<dbReference type="InterPro" id="IPR002471">
    <property type="entry name" value="Pept_S9_AS"/>
</dbReference>
<keyword evidence="1" id="KW-0645">Protease</keyword>
<dbReference type="InterPro" id="IPR050278">
    <property type="entry name" value="Serine_Prot_S9B/DPPIV"/>
</dbReference>
<evidence type="ECO:0000256" key="1">
    <source>
        <dbReference type="ARBA" id="ARBA00022670"/>
    </source>
</evidence>
<gene>
    <name evidence="6" type="ORF">OD750_017215</name>
</gene>
<keyword evidence="7" id="KW-1185">Reference proteome</keyword>
<dbReference type="RefSeq" id="WP_263541925.1">
    <property type="nucleotide sequence ID" value="NZ_JAOVZO020000018.1"/>
</dbReference>
<keyword evidence="2" id="KW-0378">Hydrolase</keyword>
<evidence type="ECO:0000259" key="4">
    <source>
        <dbReference type="Pfam" id="PF00326"/>
    </source>
</evidence>
<dbReference type="InterPro" id="IPR002469">
    <property type="entry name" value="Peptidase_S9B_N"/>
</dbReference>
<dbReference type="GO" id="GO:0008239">
    <property type="term" value="F:dipeptidyl-peptidase activity"/>
    <property type="evidence" value="ECO:0007669"/>
    <property type="project" value="TreeGrafter"/>
</dbReference>
<dbReference type="Proteomes" id="UP001139971">
    <property type="component" value="Unassembled WGS sequence"/>
</dbReference>
<dbReference type="SUPFAM" id="SSF82171">
    <property type="entry name" value="DPP6 N-terminal domain-like"/>
    <property type="match status" value="1"/>
</dbReference>
<dbReference type="AlphaFoldDB" id="A0A9X3YP39"/>
<dbReference type="FunFam" id="3.40.50.1820:FF:000003">
    <property type="entry name" value="Dipeptidyl peptidase 4"/>
    <property type="match status" value="1"/>
</dbReference>
<evidence type="ECO:0000256" key="2">
    <source>
        <dbReference type="ARBA" id="ARBA00022801"/>
    </source>
</evidence>
<dbReference type="GO" id="GO:0006508">
    <property type="term" value="P:proteolysis"/>
    <property type="evidence" value="ECO:0007669"/>
    <property type="project" value="UniProtKB-KW"/>
</dbReference>
<dbReference type="Gene3D" id="3.40.50.1820">
    <property type="entry name" value="alpha/beta hydrolase"/>
    <property type="match status" value="1"/>
</dbReference>
<feature type="domain" description="Peptidase S9 prolyl oligopeptidase catalytic" evidence="4">
    <location>
        <begin position="547"/>
        <end position="742"/>
    </location>
</feature>
<feature type="domain" description="Dipeptidylpeptidase IV N-terminal" evidence="5">
    <location>
        <begin position="124"/>
        <end position="456"/>
    </location>
</feature>
<dbReference type="PANTHER" id="PTHR11731">
    <property type="entry name" value="PROTEASE FAMILY S9B,C DIPEPTIDYL-PEPTIDASE IV-RELATED"/>
    <property type="match status" value="1"/>
</dbReference>
<dbReference type="Gene3D" id="2.140.10.30">
    <property type="entry name" value="Dipeptidylpeptidase IV, N-terminal domain"/>
    <property type="match status" value="1"/>
</dbReference>
<dbReference type="Pfam" id="PF00930">
    <property type="entry name" value="DPPIV_N"/>
    <property type="match status" value="1"/>
</dbReference>
<dbReference type="Pfam" id="PF00326">
    <property type="entry name" value="Peptidase_S9"/>
    <property type="match status" value="1"/>
</dbReference>
<dbReference type="InterPro" id="IPR001375">
    <property type="entry name" value="Peptidase_S9_cat"/>
</dbReference>
<accession>A0A9X3YP39</accession>
<dbReference type="PROSITE" id="PS00708">
    <property type="entry name" value="PRO_ENDOPEP_SER"/>
    <property type="match status" value="1"/>
</dbReference>
<dbReference type="GO" id="GO:0004252">
    <property type="term" value="F:serine-type endopeptidase activity"/>
    <property type="evidence" value="ECO:0007669"/>
    <property type="project" value="InterPro"/>
</dbReference>